<evidence type="ECO:0000256" key="1">
    <source>
        <dbReference type="SAM" id="Phobius"/>
    </source>
</evidence>
<name>A0A9P0ZIG8_CUSEU</name>
<reference evidence="2" key="1">
    <citation type="submission" date="2022-07" db="EMBL/GenBank/DDBJ databases">
        <authorList>
            <person name="Macas J."/>
            <person name="Novak P."/>
            <person name="Neumann P."/>
        </authorList>
    </citation>
    <scope>NUCLEOTIDE SEQUENCE</scope>
</reference>
<evidence type="ECO:0000313" key="3">
    <source>
        <dbReference type="Proteomes" id="UP001152484"/>
    </source>
</evidence>
<dbReference type="EMBL" id="CAMAPE010000041">
    <property type="protein sequence ID" value="CAH9102494.1"/>
    <property type="molecule type" value="Genomic_DNA"/>
</dbReference>
<dbReference type="Proteomes" id="UP001152484">
    <property type="component" value="Unassembled WGS sequence"/>
</dbReference>
<gene>
    <name evidence="2" type="ORF">CEURO_LOCUS15793</name>
</gene>
<feature type="non-terminal residue" evidence="2">
    <location>
        <position position="248"/>
    </location>
</feature>
<dbReference type="AlphaFoldDB" id="A0A9P0ZIG8"/>
<dbReference type="GO" id="GO:0004553">
    <property type="term" value="F:hydrolase activity, hydrolyzing O-glycosyl compounds"/>
    <property type="evidence" value="ECO:0007669"/>
    <property type="project" value="InterPro"/>
</dbReference>
<comment type="caution">
    <text evidence="2">The sequence shown here is derived from an EMBL/GenBank/DDBJ whole genome shotgun (WGS) entry which is preliminary data.</text>
</comment>
<dbReference type="InterPro" id="IPR044846">
    <property type="entry name" value="GH10"/>
</dbReference>
<protein>
    <submittedName>
        <fullName evidence="2">Uncharacterized protein</fullName>
    </submittedName>
</protein>
<keyword evidence="1" id="KW-0812">Transmembrane</keyword>
<keyword evidence="3" id="KW-1185">Reference proteome</keyword>
<sequence>MGMLDCINCNLLGLKYHKKMKPHFIMWLTLLVGIGANLFTSSQGVSNYDYSAPIECKHQPDRPLYGGGLLKDQEPQYQWVRNVWGYRVYVPTYILPELIPGTYYAFSSWVKTSGGDGNSTVVWANVGSNASNCGATVIANQGCWSFLKGGFFLNDALNTSVVHFEDFSGNNIHIDVASSSLQPFSEEEWAAQQQDMIEKVRKREGVITVSNQQGLKLQGANITVEQISSAFPFGTAISKAILSNVHYQ</sequence>
<dbReference type="Gene3D" id="2.60.120.260">
    <property type="entry name" value="Galactose-binding domain-like"/>
    <property type="match status" value="1"/>
</dbReference>
<dbReference type="OrthoDB" id="1722846at2759"/>
<keyword evidence="1" id="KW-0472">Membrane</keyword>
<dbReference type="PANTHER" id="PTHR31490:SF3">
    <property type="entry name" value="GLYCOSYL HYDROLASE FAMILY 10 PROTEIN"/>
    <property type="match status" value="1"/>
</dbReference>
<accession>A0A9P0ZIG8</accession>
<evidence type="ECO:0000313" key="2">
    <source>
        <dbReference type="EMBL" id="CAH9102494.1"/>
    </source>
</evidence>
<feature type="transmembrane region" description="Helical" evidence="1">
    <location>
        <begin position="24"/>
        <end position="40"/>
    </location>
</feature>
<proteinExistence type="predicted"/>
<dbReference type="GO" id="GO:0005975">
    <property type="term" value="P:carbohydrate metabolic process"/>
    <property type="evidence" value="ECO:0007669"/>
    <property type="project" value="InterPro"/>
</dbReference>
<organism evidence="2 3">
    <name type="scientific">Cuscuta europaea</name>
    <name type="common">European dodder</name>
    <dbReference type="NCBI Taxonomy" id="41803"/>
    <lineage>
        <taxon>Eukaryota</taxon>
        <taxon>Viridiplantae</taxon>
        <taxon>Streptophyta</taxon>
        <taxon>Embryophyta</taxon>
        <taxon>Tracheophyta</taxon>
        <taxon>Spermatophyta</taxon>
        <taxon>Magnoliopsida</taxon>
        <taxon>eudicotyledons</taxon>
        <taxon>Gunneridae</taxon>
        <taxon>Pentapetalae</taxon>
        <taxon>asterids</taxon>
        <taxon>lamiids</taxon>
        <taxon>Solanales</taxon>
        <taxon>Convolvulaceae</taxon>
        <taxon>Cuscuteae</taxon>
        <taxon>Cuscuta</taxon>
        <taxon>Cuscuta subgen. Cuscuta</taxon>
    </lineage>
</organism>
<dbReference type="PANTHER" id="PTHR31490">
    <property type="entry name" value="GLYCOSYL HYDROLASE"/>
    <property type="match status" value="1"/>
</dbReference>
<keyword evidence="1" id="KW-1133">Transmembrane helix</keyword>